<gene>
    <name evidence="1" type="ORF">GIB67_008256</name>
</gene>
<reference evidence="1 2" key="1">
    <citation type="journal article" date="2020" name="IScience">
        <title>Genome Sequencing of the Endangered Kingdonia uniflora (Circaeasteraceae, Ranunculales) Reveals Potential Mechanisms of Evolutionary Specialization.</title>
        <authorList>
            <person name="Sun Y."/>
            <person name="Deng T."/>
            <person name="Zhang A."/>
            <person name="Moore M.J."/>
            <person name="Landis J.B."/>
            <person name="Lin N."/>
            <person name="Zhang H."/>
            <person name="Zhang X."/>
            <person name="Huang J."/>
            <person name="Zhang X."/>
            <person name="Sun H."/>
            <person name="Wang H."/>
        </authorList>
    </citation>
    <scope>NUCLEOTIDE SEQUENCE [LARGE SCALE GENOMIC DNA]</scope>
    <source>
        <strain evidence="1">TB1705</strain>
        <tissue evidence="1">Leaf</tissue>
    </source>
</reference>
<evidence type="ECO:0008006" key="3">
    <source>
        <dbReference type="Google" id="ProtNLM"/>
    </source>
</evidence>
<dbReference type="Proteomes" id="UP000541444">
    <property type="component" value="Unassembled WGS sequence"/>
</dbReference>
<dbReference type="PANTHER" id="PTHR34576:SF2">
    <property type="entry name" value="MEMBRANE-ASSOCIATED KINASE REGULATOR 6-RELATED"/>
    <property type="match status" value="1"/>
</dbReference>
<name>A0A7J7N4S8_9MAGN</name>
<organism evidence="1 2">
    <name type="scientific">Kingdonia uniflora</name>
    <dbReference type="NCBI Taxonomy" id="39325"/>
    <lineage>
        <taxon>Eukaryota</taxon>
        <taxon>Viridiplantae</taxon>
        <taxon>Streptophyta</taxon>
        <taxon>Embryophyta</taxon>
        <taxon>Tracheophyta</taxon>
        <taxon>Spermatophyta</taxon>
        <taxon>Magnoliopsida</taxon>
        <taxon>Ranunculales</taxon>
        <taxon>Circaeasteraceae</taxon>
        <taxon>Kingdonia</taxon>
    </lineage>
</organism>
<dbReference type="OrthoDB" id="1913205at2759"/>
<proteinExistence type="predicted"/>
<keyword evidence="2" id="KW-1185">Reference proteome</keyword>
<comment type="caution">
    <text evidence="1">The sequence shown here is derived from an EMBL/GenBank/DDBJ whole genome shotgun (WGS) entry which is preliminary data.</text>
</comment>
<evidence type="ECO:0000313" key="1">
    <source>
        <dbReference type="EMBL" id="KAF6162127.1"/>
    </source>
</evidence>
<dbReference type="PANTHER" id="PTHR34576">
    <property type="entry name" value="MEMBRANE-ASSOCIATED KINASE REGULATOR 6-RELATED"/>
    <property type="match status" value="1"/>
</dbReference>
<accession>A0A7J7N4S8</accession>
<sequence length="194" mass="22374">MEARQSLSIESFSYSWLLNTSDDHPYIEMDPKLTASKRFLRNYTSSQDFNFDLPIFHQQSPLVHADELFSNGLLVPLFLSQSKINPFDVSESVSTSPVSSESLTTAILPIHRVRCPFMKRCRKLSTRLLRKYLCFLIPLYQKIYSKNMSTIRPESGVAKPDGDQQIMAFSQANWCHMDNSIHEAILHCRKSCEF</sequence>
<dbReference type="InterPro" id="IPR044699">
    <property type="entry name" value="MAKR6"/>
</dbReference>
<dbReference type="AlphaFoldDB" id="A0A7J7N4S8"/>
<protein>
    <recommendedName>
        <fullName evidence="3">Membrane-associated kinase regulator 6</fullName>
    </recommendedName>
</protein>
<dbReference type="EMBL" id="JACGCM010001055">
    <property type="protein sequence ID" value="KAF6162127.1"/>
    <property type="molecule type" value="Genomic_DNA"/>
</dbReference>
<evidence type="ECO:0000313" key="2">
    <source>
        <dbReference type="Proteomes" id="UP000541444"/>
    </source>
</evidence>